<gene>
    <name evidence="1" type="ORF">NMOB1V02_LOCUS9969</name>
</gene>
<evidence type="ECO:0000313" key="1">
    <source>
        <dbReference type="EMBL" id="CAD7282344.1"/>
    </source>
</evidence>
<dbReference type="Proteomes" id="UP000678499">
    <property type="component" value="Unassembled WGS sequence"/>
</dbReference>
<reference evidence="1" key="1">
    <citation type="submission" date="2020-11" db="EMBL/GenBank/DDBJ databases">
        <authorList>
            <person name="Tran Van P."/>
        </authorList>
    </citation>
    <scope>NUCLEOTIDE SEQUENCE</scope>
</reference>
<dbReference type="EMBL" id="OA885771">
    <property type="protein sequence ID" value="CAD7282344.1"/>
    <property type="molecule type" value="Genomic_DNA"/>
</dbReference>
<proteinExistence type="predicted"/>
<sequence length="146" mass="16258">QPPVGQFTVAHPLAIKRQLVQPPARAVLGLANPQPTKLSNVRLGYHSAHQILGRISMILVTQLFGCPNNWVTGLPFGGLGIGEAKDCPGWRLDQPALDNWQNFGIRCLQDKKASLLGDLLRFTIRMRVMKIMLNLENRKELLKDAD</sequence>
<dbReference type="OrthoDB" id="10264956at2759"/>
<feature type="non-terminal residue" evidence="1">
    <location>
        <position position="146"/>
    </location>
</feature>
<dbReference type="AlphaFoldDB" id="A0A7R9BVH2"/>
<dbReference type="EMBL" id="CAJPEX010003734">
    <property type="protein sequence ID" value="CAG0922496.1"/>
    <property type="molecule type" value="Genomic_DNA"/>
</dbReference>
<organism evidence="1">
    <name type="scientific">Notodromas monacha</name>
    <dbReference type="NCBI Taxonomy" id="399045"/>
    <lineage>
        <taxon>Eukaryota</taxon>
        <taxon>Metazoa</taxon>
        <taxon>Ecdysozoa</taxon>
        <taxon>Arthropoda</taxon>
        <taxon>Crustacea</taxon>
        <taxon>Oligostraca</taxon>
        <taxon>Ostracoda</taxon>
        <taxon>Podocopa</taxon>
        <taxon>Podocopida</taxon>
        <taxon>Cypridocopina</taxon>
        <taxon>Cypridoidea</taxon>
        <taxon>Cyprididae</taxon>
        <taxon>Notodromas</taxon>
    </lineage>
</organism>
<accession>A0A7R9BVH2</accession>
<feature type="non-terminal residue" evidence="1">
    <location>
        <position position="1"/>
    </location>
</feature>
<name>A0A7R9BVH2_9CRUS</name>
<evidence type="ECO:0000313" key="2">
    <source>
        <dbReference type="Proteomes" id="UP000678499"/>
    </source>
</evidence>
<keyword evidence="2" id="KW-1185">Reference proteome</keyword>
<protein>
    <submittedName>
        <fullName evidence="1">Uncharacterized protein</fullName>
    </submittedName>
</protein>